<feature type="compositionally biased region" description="Basic and acidic residues" evidence="1">
    <location>
        <begin position="163"/>
        <end position="178"/>
    </location>
</feature>
<dbReference type="KEGG" id="aja:AJAP_15020"/>
<proteinExistence type="predicted"/>
<evidence type="ECO:0000313" key="2">
    <source>
        <dbReference type="EMBL" id="AIG75880.1"/>
    </source>
</evidence>
<dbReference type="AlphaFoldDB" id="A0A075V023"/>
<dbReference type="eggNOG" id="COG1309">
    <property type="taxonomic scope" value="Bacteria"/>
</dbReference>
<dbReference type="InterPro" id="IPR036271">
    <property type="entry name" value="Tet_transcr_reg_TetR-rel_C_sf"/>
</dbReference>
<dbReference type="InterPro" id="IPR009057">
    <property type="entry name" value="Homeodomain-like_sf"/>
</dbReference>
<protein>
    <submittedName>
        <fullName evidence="2">TetR family transcriptional regulator</fullName>
    </submittedName>
</protein>
<dbReference type="Proteomes" id="UP000028492">
    <property type="component" value="Chromosome"/>
</dbReference>
<dbReference type="RefSeq" id="WP_038511846.1">
    <property type="nucleotide sequence ID" value="NZ_CP008953.1"/>
</dbReference>
<gene>
    <name evidence="2" type="ORF">AJAP_15020</name>
</gene>
<organism evidence="2 3">
    <name type="scientific">Amycolatopsis japonica</name>
    <dbReference type="NCBI Taxonomy" id="208439"/>
    <lineage>
        <taxon>Bacteria</taxon>
        <taxon>Bacillati</taxon>
        <taxon>Actinomycetota</taxon>
        <taxon>Actinomycetes</taxon>
        <taxon>Pseudonocardiales</taxon>
        <taxon>Pseudonocardiaceae</taxon>
        <taxon>Amycolatopsis</taxon>
        <taxon>Amycolatopsis japonica group</taxon>
    </lineage>
</organism>
<dbReference type="SUPFAM" id="SSF46689">
    <property type="entry name" value="Homeodomain-like"/>
    <property type="match status" value="1"/>
</dbReference>
<keyword evidence="3" id="KW-1185">Reference proteome</keyword>
<evidence type="ECO:0000256" key="1">
    <source>
        <dbReference type="SAM" id="MobiDB-lite"/>
    </source>
</evidence>
<reference evidence="2 3" key="1">
    <citation type="journal article" date="2014" name="J. Biotechnol.">
        <title>Complete genome sequence of the actinobacterium Amycolatopsis japonica MG417-CF17(T) (=DSM 44213T) producing (S,S)-N,N'-ethylenediaminedisuccinic acid.</title>
        <authorList>
            <person name="Stegmann E."/>
            <person name="Albersmeier A."/>
            <person name="Spohn M."/>
            <person name="Gert H."/>
            <person name="Weber T."/>
            <person name="Wohlleben W."/>
            <person name="Kalinowski J."/>
            <person name="Ruckert C."/>
        </authorList>
    </citation>
    <scope>NUCLEOTIDE SEQUENCE [LARGE SCALE GENOMIC DNA]</scope>
    <source>
        <strain evidence="3">MG417-CF17 (DSM 44213)</strain>
    </source>
</reference>
<dbReference type="STRING" id="208439.AJAP_15020"/>
<sequence>MPNIGGRPAMVAVDDIVRAGRELGMRGLSVKAVAVRLGVTATALYRHVESRWGLERLVGESILAELRLRDDPRHDLERHLLSFALQMRAFMLEHPGLAGYLQLLFPRGDGGQRLLNIEVDALVRRGYEPGAAIVLSGAVASMTIAMTASEENSAAAEEADGDGLDREREAVRDRLSRDDRLAEPSAALPQVPRPEYVRLLLTASIRGLVGSCPPGRPVAEMVADLAATGEGL</sequence>
<evidence type="ECO:0000313" key="3">
    <source>
        <dbReference type="Proteomes" id="UP000028492"/>
    </source>
</evidence>
<dbReference type="HOGENOM" id="CLU_1184363_0_0_11"/>
<dbReference type="Gene3D" id="1.10.357.10">
    <property type="entry name" value="Tetracycline Repressor, domain 2"/>
    <property type="match status" value="1"/>
</dbReference>
<accession>A0A075V023</accession>
<name>A0A075V023_9PSEU</name>
<dbReference type="SUPFAM" id="SSF48498">
    <property type="entry name" value="Tetracyclin repressor-like, C-terminal domain"/>
    <property type="match status" value="1"/>
</dbReference>
<feature type="region of interest" description="Disordered" evidence="1">
    <location>
        <begin position="149"/>
        <end position="178"/>
    </location>
</feature>
<dbReference type="EMBL" id="CP008953">
    <property type="protein sequence ID" value="AIG75880.1"/>
    <property type="molecule type" value="Genomic_DNA"/>
</dbReference>